<dbReference type="EMBL" id="GEDG01032571">
    <property type="protein sequence ID" value="JAP10742.1"/>
    <property type="molecule type" value="Transcribed_RNA"/>
</dbReference>
<name>A0A0V0GTZ6_SOLCH</name>
<reference evidence="2" key="1">
    <citation type="submission" date="2015-12" db="EMBL/GenBank/DDBJ databases">
        <title>Gene expression during late stages of embryo sac development: a critical building block for successful pollen-pistil interactions.</title>
        <authorList>
            <person name="Liu Y."/>
            <person name="Joly V."/>
            <person name="Sabar M."/>
            <person name="Matton D.P."/>
        </authorList>
    </citation>
    <scope>NUCLEOTIDE SEQUENCE</scope>
</reference>
<feature type="transmembrane region" description="Helical" evidence="1">
    <location>
        <begin position="20"/>
        <end position="38"/>
    </location>
</feature>
<dbReference type="AlphaFoldDB" id="A0A0V0GTZ6"/>
<evidence type="ECO:0000313" key="2">
    <source>
        <dbReference type="EMBL" id="JAP10742.1"/>
    </source>
</evidence>
<sequence>MFGHYLEMGVWEDNQGKNYSIYTMYNMCLVFNYHLFIIPETDKFLYNFYNALVHLFLIRR</sequence>
<keyword evidence="1" id="KW-0812">Transmembrane</keyword>
<keyword evidence="1" id="KW-0472">Membrane</keyword>
<proteinExistence type="predicted"/>
<protein>
    <submittedName>
        <fullName evidence="2">Putative ovule protein</fullName>
    </submittedName>
</protein>
<keyword evidence="1" id="KW-1133">Transmembrane helix</keyword>
<evidence type="ECO:0000256" key="1">
    <source>
        <dbReference type="SAM" id="Phobius"/>
    </source>
</evidence>
<accession>A0A0V0GTZ6</accession>
<organism evidence="2">
    <name type="scientific">Solanum chacoense</name>
    <name type="common">Chaco potato</name>
    <dbReference type="NCBI Taxonomy" id="4108"/>
    <lineage>
        <taxon>Eukaryota</taxon>
        <taxon>Viridiplantae</taxon>
        <taxon>Streptophyta</taxon>
        <taxon>Embryophyta</taxon>
        <taxon>Tracheophyta</taxon>
        <taxon>Spermatophyta</taxon>
        <taxon>Magnoliopsida</taxon>
        <taxon>eudicotyledons</taxon>
        <taxon>Gunneridae</taxon>
        <taxon>Pentapetalae</taxon>
        <taxon>asterids</taxon>
        <taxon>lamiids</taxon>
        <taxon>Solanales</taxon>
        <taxon>Solanaceae</taxon>
        <taxon>Solanoideae</taxon>
        <taxon>Solaneae</taxon>
        <taxon>Solanum</taxon>
    </lineage>
</organism>